<protein>
    <submittedName>
        <fullName evidence="1">Uncharacterized protein</fullName>
    </submittedName>
</protein>
<keyword evidence="2" id="KW-1185">Reference proteome</keyword>
<dbReference type="AlphaFoldDB" id="A0A0V0QR36"/>
<evidence type="ECO:0000313" key="2">
    <source>
        <dbReference type="Proteomes" id="UP000054937"/>
    </source>
</evidence>
<dbReference type="InParanoid" id="A0A0V0QR36"/>
<dbReference type="Proteomes" id="UP000054937">
    <property type="component" value="Unassembled WGS sequence"/>
</dbReference>
<name>A0A0V0QR36_PSEPJ</name>
<reference evidence="1 2" key="1">
    <citation type="journal article" date="2015" name="Sci. Rep.">
        <title>Genome of the facultative scuticociliatosis pathogen Pseudocohnilembus persalinus provides insight into its virulence through horizontal gene transfer.</title>
        <authorList>
            <person name="Xiong J."/>
            <person name="Wang G."/>
            <person name="Cheng J."/>
            <person name="Tian M."/>
            <person name="Pan X."/>
            <person name="Warren A."/>
            <person name="Jiang C."/>
            <person name="Yuan D."/>
            <person name="Miao W."/>
        </authorList>
    </citation>
    <scope>NUCLEOTIDE SEQUENCE [LARGE SCALE GENOMIC DNA]</scope>
    <source>
        <strain evidence="1">36N120E</strain>
    </source>
</reference>
<dbReference type="EMBL" id="LDAU01000112">
    <property type="protein sequence ID" value="KRX04724.1"/>
    <property type="molecule type" value="Genomic_DNA"/>
</dbReference>
<sequence>MISDSLKIQIDSLKCEIIGIQQEQQQMEGQYYLKLIQENQFYFAQQVKILLSIMDIDDQLNLNTIKEIGIILHQLNKSLELVINIQLDPHKTTKINLFIQELFNLYLHNKYIKRFSLEIIKNSKNGFSYFVNIFPKSISYYKKFRDELANRKQFKCQKIVLTDETQFQDPENQNQMKNLLQEFFKQGQKQLIQININDQYNKLLVYQFDIQMLNDFFENIVFDLENISELEFLILKISSQFSQVPSTRKIY</sequence>
<organism evidence="1 2">
    <name type="scientific">Pseudocohnilembus persalinus</name>
    <name type="common">Ciliate</name>
    <dbReference type="NCBI Taxonomy" id="266149"/>
    <lineage>
        <taxon>Eukaryota</taxon>
        <taxon>Sar</taxon>
        <taxon>Alveolata</taxon>
        <taxon>Ciliophora</taxon>
        <taxon>Intramacronucleata</taxon>
        <taxon>Oligohymenophorea</taxon>
        <taxon>Scuticociliatia</taxon>
        <taxon>Philasterida</taxon>
        <taxon>Pseudocohnilembidae</taxon>
        <taxon>Pseudocohnilembus</taxon>
    </lineage>
</organism>
<accession>A0A0V0QR36</accession>
<comment type="caution">
    <text evidence="1">The sequence shown here is derived from an EMBL/GenBank/DDBJ whole genome shotgun (WGS) entry which is preliminary data.</text>
</comment>
<proteinExistence type="predicted"/>
<gene>
    <name evidence="1" type="ORF">PPERSA_03115</name>
</gene>
<evidence type="ECO:0000313" key="1">
    <source>
        <dbReference type="EMBL" id="KRX04724.1"/>
    </source>
</evidence>